<feature type="region of interest" description="Disordered" evidence="2">
    <location>
        <begin position="1519"/>
        <end position="1555"/>
    </location>
</feature>
<organism evidence="4 5">
    <name type="scientific">Pocillopora meandrina</name>
    <dbReference type="NCBI Taxonomy" id="46732"/>
    <lineage>
        <taxon>Eukaryota</taxon>
        <taxon>Metazoa</taxon>
        <taxon>Cnidaria</taxon>
        <taxon>Anthozoa</taxon>
        <taxon>Hexacorallia</taxon>
        <taxon>Scleractinia</taxon>
        <taxon>Astrocoeniina</taxon>
        <taxon>Pocilloporidae</taxon>
        <taxon>Pocillopora</taxon>
    </lineage>
</organism>
<dbReference type="Pfam" id="PF00621">
    <property type="entry name" value="RhoGEF"/>
    <property type="match status" value="1"/>
</dbReference>
<gene>
    <name evidence="4" type="ORF">PMEA_00016413</name>
</gene>
<feature type="compositionally biased region" description="Polar residues" evidence="2">
    <location>
        <begin position="1526"/>
        <end position="1540"/>
    </location>
</feature>
<evidence type="ECO:0000313" key="5">
    <source>
        <dbReference type="Proteomes" id="UP001159428"/>
    </source>
</evidence>
<evidence type="ECO:0000256" key="2">
    <source>
        <dbReference type="SAM" id="MobiDB-lite"/>
    </source>
</evidence>
<dbReference type="Gene3D" id="2.30.29.30">
    <property type="entry name" value="Pleckstrin-homology domain (PH domain)/Phosphotyrosine-binding domain (PTB)"/>
    <property type="match status" value="1"/>
</dbReference>
<feature type="region of interest" description="Disordered" evidence="2">
    <location>
        <begin position="1"/>
        <end position="213"/>
    </location>
</feature>
<protein>
    <recommendedName>
        <fullName evidence="3">DH domain-containing protein</fullName>
    </recommendedName>
</protein>
<dbReference type="Gene3D" id="1.20.900.10">
    <property type="entry name" value="Dbl homology (DH) domain"/>
    <property type="match status" value="1"/>
</dbReference>
<dbReference type="InterPro" id="IPR039919">
    <property type="entry name" value="ARHGEF10/ARHGEF17"/>
</dbReference>
<feature type="region of interest" description="Disordered" evidence="2">
    <location>
        <begin position="1319"/>
        <end position="1357"/>
    </location>
</feature>
<dbReference type="InterPro" id="IPR035899">
    <property type="entry name" value="DBL_dom_sf"/>
</dbReference>
<dbReference type="InterPro" id="IPR011993">
    <property type="entry name" value="PH-like_dom_sf"/>
</dbReference>
<dbReference type="SUPFAM" id="SSF48065">
    <property type="entry name" value="DBL homology domain (DH-domain)"/>
    <property type="match status" value="1"/>
</dbReference>
<dbReference type="GO" id="GO:0005085">
    <property type="term" value="F:guanyl-nucleotide exchange factor activity"/>
    <property type="evidence" value="ECO:0007669"/>
    <property type="project" value="UniProtKB-KW"/>
</dbReference>
<reference evidence="4 5" key="1">
    <citation type="submission" date="2022-05" db="EMBL/GenBank/DDBJ databases">
        <authorList>
            <consortium name="Genoscope - CEA"/>
            <person name="William W."/>
        </authorList>
    </citation>
    <scope>NUCLEOTIDE SEQUENCE [LARGE SCALE GENOMIC DNA]</scope>
</reference>
<evidence type="ECO:0000259" key="3">
    <source>
        <dbReference type="PROSITE" id="PS50010"/>
    </source>
</evidence>
<accession>A0AAU9VPG4</accession>
<dbReference type="SUPFAM" id="SSF50729">
    <property type="entry name" value="PH domain-like"/>
    <property type="match status" value="1"/>
</dbReference>
<dbReference type="SMART" id="SM00325">
    <property type="entry name" value="RhoGEF"/>
    <property type="match status" value="1"/>
</dbReference>
<feature type="compositionally biased region" description="Basic and acidic residues" evidence="2">
    <location>
        <begin position="101"/>
        <end position="110"/>
    </location>
</feature>
<feature type="region of interest" description="Disordered" evidence="2">
    <location>
        <begin position="1457"/>
        <end position="1481"/>
    </location>
</feature>
<evidence type="ECO:0000313" key="4">
    <source>
        <dbReference type="EMBL" id="CAH3035677.1"/>
    </source>
</evidence>
<feature type="compositionally biased region" description="Basic and acidic residues" evidence="2">
    <location>
        <begin position="58"/>
        <end position="79"/>
    </location>
</feature>
<dbReference type="GO" id="GO:0005737">
    <property type="term" value="C:cytoplasm"/>
    <property type="evidence" value="ECO:0007669"/>
    <property type="project" value="UniProtKB-ARBA"/>
</dbReference>
<feature type="compositionally biased region" description="Acidic residues" evidence="2">
    <location>
        <begin position="1343"/>
        <end position="1357"/>
    </location>
</feature>
<dbReference type="Pfam" id="PF19057">
    <property type="entry name" value="PH_19"/>
    <property type="match status" value="1"/>
</dbReference>
<dbReference type="SUPFAM" id="SSF50998">
    <property type="entry name" value="Quinoprotein alcohol dehydrogenase-like"/>
    <property type="match status" value="1"/>
</dbReference>
<dbReference type="CDD" id="cd00160">
    <property type="entry name" value="RhoGEF"/>
    <property type="match status" value="1"/>
</dbReference>
<dbReference type="FunFam" id="1.20.900.10:FF:000003">
    <property type="entry name" value="Rho guanine nucleotide exchange factor 10 like"/>
    <property type="match status" value="1"/>
</dbReference>
<keyword evidence="5" id="KW-1185">Reference proteome</keyword>
<keyword evidence="1" id="KW-0344">Guanine-nucleotide releasing factor</keyword>
<evidence type="ECO:0000256" key="1">
    <source>
        <dbReference type="ARBA" id="ARBA00022658"/>
    </source>
</evidence>
<dbReference type="PANTHER" id="PTHR12877">
    <property type="entry name" value="RHO GUANINE NUCLEOTIDE EXCHANGE FACTOR"/>
    <property type="match status" value="1"/>
</dbReference>
<dbReference type="Proteomes" id="UP001159428">
    <property type="component" value="Unassembled WGS sequence"/>
</dbReference>
<comment type="caution">
    <text evidence="4">The sequence shown here is derived from an EMBL/GenBank/DDBJ whole genome shotgun (WGS) entry which is preliminary data.</text>
</comment>
<dbReference type="EMBL" id="CALNXJ010000003">
    <property type="protein sequence ID" value="CAH3035677.1"/>
    <property type="molecule type" value="Genomic_DNA"/>
</dbReference>
<dbReference type="PANTHER" id="PTHR12877:SF7">
    <property type="entry name" value="RHO GUANINE NUCLEOTIDE EXCHANGE FACTOR 10-LIKE PROTEIN"/>
    <property type="match status" value="1"/>
</dbReference>
<feature type="compositionally biased region" description="Basic and acidic residues" evidence="2">
    <location>
        <begin position="7"/>
        <end position="16"/>
    </location>
</feature>
<dbReference type="PROSITE" id="PS50010">
    <property type="entry name" value="DH_2"/>
    <property type="match status" value="1"/>
</dbReference>
<name>A0AAU9VPG4_9CNID</name>
<proteinExistence type="predicted"/>
<dbReference type="InterPro" id="IPR000219">
    <property type="entry name" value="DH_dom"/>
</dbReference>
<feature type="domain" description="DH" evidence="3">
    <location>
        <begin position="489"/>
        <end position="674"/>
    </location>
</feature>
<dbReference type="GO" id="GO:0051496">
    <property type="term" value="P:positive regulation of stress fiber assembly"/>
    <property type="evidence" value="ECO:0007669"/>
    <property type="project" value="TreeGrafter"/>
</dbReference>
<feature type="compositionally biased region" description="Polar residues" evidence="2">
    <location>
        <begin position="1321"/>
        <end position="1340"/>
    </location>
</feature>
<dbReference type="Pfam" id="PF19056">
    <property type="entry name" value="WD40_2"/>
    <property type="match status" value="1"/>
</dbReference>
<dbReference type="InterPro" id="IPR011047">
    <property type="entry name" value="Quinoprotein_ADH-like_sf"/>
</dbReference>
<sequence>MASNTKGDSRSDRDSIAYDDVVSSGDLSNEEAAPAENVQKRGDASPFEGKGTMQTQNKDLRGQNKTENLKTADGGKDADNENDSSKVLSKPNDIESNDQGSRNDRLKNCKEQWTPVKADLNKNKDGKGFIAGAKTENDSSPQVPSRRQPRKRASNDMEQKTSLSHSPEGDPVKPPRRRLPQVPNSAEPRADQKSSSDEGDVLSVTSNDSGEQKLEEIICKPVLTSSPNQDELPSLTVENNVMDTSRKVLSFMDVSSEGGVRKVESFYDFLYSQEGADVSKERSTSPILVQRRDTIGSALSGSQEHLYDDVPRDSSVAQSWKSNGTYDEVIVNREAYVMPSHDDESDEYSENDPWGSDFETEDDITYGGSIRTQDGFIDEEEEEDPYDTVEISPMRERKRPFQFVSEIANFSPFSTGKKSSLTSPGLKAQFKGCLGLNRVPSIPYLASNSQKENEEANAVYVDPDITDSVNYQQPVMPPMPEGLSNEQIKRYQIVKFMLESEADYMRLLDQLSKQYELPIRERDLLEPNKIDIIFQHVHRVLQCHAMFNIALSARMSDWTPDMKVGDILYALFCKSMVLDAYSGYVNNFAKAMDTVKVACRTHLAFAQFLKSRRQSSLDHLSLHNLMLRPIYRFPQILALLQELLVVTPRDHPDRVPLQLALTQLECLAESLRERKREAELRNKVKLLDGLVAQSHKTLASGNRYFIRQDDFVQCNVEGESILGTKKRRIIMLSDMLLCVSLIKGKKDRAMHMVIDPKAKYKLKWNVPLSDVNIVEYGPGVNILTNSYRTTIKHSNEGQYRSAYSGCREHFEDLQQDLAIIGQIAGLVSTLRRSYQVLDMEKVQKWHKAVQRTIEEETRLANLYWLELSLPSKNGNVNYIFSTDSPTVKAEWVTALNTSKLRLAPENNPGWYLPEDDGTGGVAVQRRNMPLLKDNSNLFMLNQKAKIQCIVSCPDISDSLPGVHDNYNILWLLCGSGDNAGHVSVVKVSLATPPQVVESFHVCESNILCGAYMERTCGEEKKFKGTVSGRFGFPFPTVWLGTQGGRIFIYNAADATRRYVMSVKLPDAVLQIKTINMKIFAAVADGSVIIFKRNQAGTWNFSEPKAVGLGKAPVMAMAAVKENLWCSCGSKLFILDCNEEIIKHVIEVDENPKTSIKLLVCYGVGVWVSVWKQPSIKLFHSETLKHVQDISIASPVTNMQRDIDSQLEKTKLDQVYATALAADEGLLWVGTSVGVTLVFPLPQLEGIPLVSGRACVAFHSYGSSVRCFYPLKNNPNLGTEQGPDTNKVDSSLFRENEVRDACVQTDAGISGVWSHASRGSALANQSNASPTKDSDRANGQITDREDEEDLSDENVDSDDEFNFVEDKQQTLTGVQIRSSVGTASSSDSFKIKFEGTEESANSLLRSSVHSDDVVGKTEFRVDDFARMLSEFKGFGSHPTTSVPEPPQIPVNLLSDQAHSKGVTLSEGQESEKASASTDETVGSGFALGQAEIGSGSEDAASRDKVLSVGENVKLNDAHATAEAHGSNFETGNVSAGESSGSKGDEPSDFLPEVENKAGNDCGTGNLEVGSFAAPAYLEVLSDSDSRAVKSPETAKTPEVIYDSPRQDDSYSVFDRSQLQYYTTGSTAKVENLKPRLPFPVLFVSAGEGYADLRRKRRDENDKEPRLMIWQII</sequence>
<dbReference type="GO" id="GO:0030036">
    <property type="term" value="P:actin cytoskeleton organization"/>
    <property type="evidence" value="ECO:0007669"/>
    <property type="project" value="TreeGrafter"/>
</dbReference>